<feature type="region of interest" description="Disordered" evidence="5">
    <location>
        <begin position="25"/>
        <end position="45"/>
    </location>
</feature>
<comment type="subcellular location">
    <subcellularLocation>
        <location evidence="1">Membrane</location>
        <topology evidence="1">Multi-pass membrane protein</topology>
    </subcellularLocation>
</comment>
<evidence type="ECO:0000256" key="2">
    <source>
        <dbReference type="ARBA" id="ARBA00022692"/>
    </source>
</evidence>
<dbReference type="GO" id="GO:0015171">
    <property type="term" value="F:amino acid transmembrane transporter activity"/>
    <property type="evidence" value="ECO:0007669"/>
    <property type="project" value="TreeGrafter"/>
</dbReference>
<dbReference type="Pfam" id="PF00324">
    <property type="entry name" value="AA_permease"/>
    <property type="match status" value="1"/>
</dbReference>
<feature type="transmembrane region" description="Helical" evidence="6">
    <location>
        <begin position="323"/>
        <end position="342"/>
    </location>
</feature>
<evidence type="ECO:0000313" key="8">
    <source>
        <dbReference type="EMBL" id="ROT42198.1"/>
    </source>
</evidence>
<feature type="transmembrane region" description="Helical" evidence="6">
    <location>
        <begin position="426"/>
        <end position="444"/>
    </location>
</feature>
<sequence>MIHLIFVLTMEHKTAVTSHILHHATHNGHSPHPDEVDEAVTNDERRERRGESLWRVLNERQINMIAFSGTIGNGLFLGSGRSIASAGPGGAVLCYLLMGTVISSVISSLGEMTALMPVNAPMMEFPRRFLDRGVGLAVGWMYWFAYTVLAAAQLVAVSNLIGFSYNDGKTFLSWETGQNVDNAVWITVFLVIVIIVNLFPAKYFGELEYAFGSIKLAFIVVLIIMMLVLGVITPRPEAYYDTPLGTKFWNAPYWFFNLGYPVRDENNEVQRVITGSLGTLLGVWTTFINVLFSFVGMDIVAATAAESRALSDSESMKMAARKINIRIITLYTLCVLTASFLVPTDHPFLNGGGQSVGSRSVFIIAVVEAGMPAAAHAFNAIFVFSSFTCAINSLYIASRVLHTLALRGQTGPEFITRRLRQCRSGVPMRAVMVTSGVMFIGYMGRSGSPGARLDELANNCTVSCLIVYGTICATYLCFYKTLEDAKLYETTSEVQAASYDRNNPLYPYKSHGQWLKACYGMVSCGILMLLNGVGAFLEKPFNIRKFISAYISLPVFILLIMGYKLRKHGLRFSDWGPERSQDLGGAVQAASEKRKGRLELPDEGFTKENWRTLFHWAWVWLQ</sequence>
<keyword evidence="2 6" id="KW-0812">Transmembrane</keyword>
<evidence type="ECO:0000256" key="1">
    <source>
        <dbReference type="ARBA" id="ARBA00004141"/>
    </source>
</evidence>
<evidence type="ECO:0000256" key="4">
    <source>
        <dbReference type="ARBA" id="ARBA00023136"/>
    </source>
</evidence>
<dbReference type="STRING" id="1314773.A0A3N2Q6A6"/>
<proteinExistence type="predicted"/>
<name>A0A3N2Q6A6_SODAK</name>
<dbReference type="OrthoDB" id="3900342at2759"/>
<feature type="transmembrane region" description="Helical" evidence="6">
    <location>
        <begin position="543"/>
        <end position="563"/>
    </location>
</feature>
<feature type="transmembrane region" description="Helical" evidence="6">
    <location>
        <begin position="216"/>
        <end position="233"/>
    </location>
</feature>
<dbReference type="PANTHER" id="PTHR43341:SF35">
    <property type="entry name" value="ACID TRANSPORTER, PUTATIVE-RELATED"/>
    <property type="match status" value="1"/>
</dbReference>
<dbReference type="EMBL" id="ML119051">
    <property type="protein sequence ID" value="ROT42198.1"/>
    <property type="molecule type" value="Genomic_DNA"/>
</dbReference>
<protein>
    <submittedName>
        <fullName evidence="8">Proline-specific permease</fullName>
    </submittedName>
</protein>
<evidence type="ECO:0000313" key="9">
    <source>
        <dbReference type="Proteomes" id="UP000272025"/>
    </source>
</evidence>
<feature type="transmembrane region" description="Helical" evidence="6">
    <location>
        <begin position="136"/>
        <end position="163"/>
    </location>
</feature>
<accession>A0A3N2Q6A6</accession>
<feature type="transmembrane region" description="Helical" evidence="6">
    <location>
        <begin position="90"/>
        <end position="115"/>
    </location>
</feature>
<feature type="transmembrane region" description="Helical" evidence="6">
    <location>
        <begin position="517"/>
        <end position="537"/>
    </location>
</feature>
<keyword evidence="4 6" id="KW-0472">Membrane</keyword>
<dbReference type="Gene3D" id="1.20.1740.10">
    <property type="entry name" value="Amino acid/polyamine transporter I"/>
    <property type="match status" value="1"/>
</dbReference>
<keyword evidence="3 6" id="KW-1133">Transmembrane helix</keyword>
<dbReference type="GO" id="GO:0016020">
    <property type="term" value="C:membrane"/>
    <property type="evidence" value="ECO:0007669"/>
    <property type="project" value="UniProtKB-SubCell"/>
</dbReference>
<dbReference type="InterPro" id="IPR004841">
    <property type="entry name" value="AA-permease/SLC12A_dom"/>
</dbReference>
<dbReference type="AlphaFoldDB" id="A0A3N2Q6A6"/>
<dbReference type="InterPro" id="IPR050524">
    <property type="entry name" value="APC_YAT"/>
</dbReference>
<feature type="transmembrane region" description="Helical" evidence="6">
    <location>
        <begin position="456"/>
        <end position="478"/>
    </location>
</feature>
<dbReference type="GeneID" id="39577043"/>
<dbReference type="Proteomes" id="UP000272025">
    <property type="component" value="Unassembled WGS sequence"/>
</dbReference>
<gene>
    <name evidence="8" type="ORF">SODALDRAFT_287269</name>
</gene>
<evidence type="ECO:0000259" key="7">
    <source>
        <dbReference type="Pfam" id="PF00324"/>
    </source>
</evidence>
<reference evidence="8 9" key="1">
    <citation type="journal article" date="2018" name="Mol. Ecol.">
        <title>The obligate alkalophilic soda-lake fungus Sodiomyces alkalinus has shifted to a protein diet.</title>
        <authorList>
            <person name="Grum-Grzhimaylo A.A."/>
            <person name="Falkoski D.L."/>
            <person name="van den Heuvel J."/>
            <person name="Valero-Jimenez C.A."/>
            <person name="Min B."/>
            <person name="Choi I.G."/>
            <person name="Lipzen A."/>
            <person name="Daum C.G."/>
            <person name="Aanen D.K."/>
            <person name="Tsang A."/>
            <person name="Henrissat B."/>
            <person name="Bilanenko E.N."/>
            <person name="de Vries R.P."/>
            <person name="van Kan J.A.L."/>
            <person name="Grigoriev I.V."/>
            <person name="Debets A.J.M."/>
        </authorList>
    </citation>
    <scope>NUCLEOTIDE SEQUENCE [LARGE SCALE GENOMIC DNA]</scope>
    <source>
        <strain evidence="8 9">F11</strain>
    </source>
</reference>
<feature type="domain" description="Amino acid permease/ SLC12A" evidence="7">
    <location>
        <begin position="62"/>
        <end position="567"/>
    </location>
</feature>
<keyword evidence="9" id="KW-1185">Reference proteome</keyword>
<feature type="transmembrane region" description="Helical" evidence="6">
    <location>
        <begin position="281"/>
        <end position="302"/>
    </location>
</feature>
<organism evidence="8 9">
    <name type="scientific">Sodiomyces alkalinus (strain CBS 110278 / VKM F-3762 / F11)</name>
    <name type="common">Alkaliphilic filamentous fungus</name>
    <dbReference type="NCBI Taxonomy" id="1314773"/>
    <lineage>
        <taxon>Eukaryota</taxon>
        <taxon>Fungi</taxon>
        <taxon>Dikarya</taxon>
        <taxon>Ascomycota</taxon>
        <taxon>Pezizomycotina</taxon>
        <taxon>Sordariomycetes</taxon>
        <taxon>Hypocreomycetidae</taxon>
        <taxon>Glomerellales</taxon>
        <taxon>Plectosphaerellaceae</taxon>
        <taxon>Sodiomyces</taxon>
    </lineage>
</organism>
<evidence type="ECO:0000256" key="3">
    <source>
        <dbReference type="ARBA" id="ARBA00022989"/>
    </source>
</evidence>
<feature type="transmembrane region" description="Helical" evidence="6">
    <location>
        <begin position="183"/>
        <end position="204"/>
    </location>
</feature>
<dbReference type="RefSeq" id="XP_028470004.1">
    <property type="nucleotide sequence ID" value="XM_028608565.1"/>
</dbReference>
<dbReference type="PANTHER" id="PTHR43341">
    <property type="entry name" value="AMINO ACID PERMEASE"/>
    <property type="match status" value="1"/>
</dbReference>
<evidence type="ECO:0000256" key="5">
    <source>
        <dbReference type="SAM" id="MobiDB-lite"/>
    </source>
</evidence>
<evidence type="ECO:0000256" key="6">
    <source>
        <dbReference type="SAM" id="Phobius"/>
    </source>
</evidence>